<evidence type="ECO:0000313" key="2">
    <source>
        <dbReference type="EMBL" id="KAK2099765.1"/>
    </source>
</evidence>
<gene>
    <name evidence="2" type="ORF">P7K49_021113</name>
</gene>
<sequence>MADLQMPEADSTEQQVEANARVHLGGMQAVSGKGSRKAAPSTANPLPLGKAKAKYKTGKPGWWHPLSSGSVPRLQM</sequence>
<comment type="caution">
    <text evidence="2">The sequence shown here is derived from an EMBL/GenBank/DDBJ whole genome shotgun (WGS) entry which is preliminary data.</text>
</comment>
<dbReference type="Proteomes" id="UP001266305">
    <property type="component" value="Unassembled WGS sequence"/>
</dbReference>
<evidence type="ECO:0000313" key="3">
    <source>
        <dbReference type="Proteomes" id="UP001266305"/>
    </source>
</evidence>
<protein>
    <submittedName>
        <fullName evidence="2">Uncharacterized protein</fullName>
    </submittedName>
</protein>
<feature type="region of interest" description="Disordered" evidence="1">
    <location>
        <begin position="23"/>
        <end position="76"/>
    </location>
</feature>
<feature type="non-terminal residue" evidence="2">
    <location>
        <position position="76"/>
    </location>
</feature>
<evidence type="ECO:0000256" key="1">
    <source>
        <dbReference type="SAM" id="MobiDB-lite"/>
    </source>
</evidence>
<reference evidence="2 3" key="1">
    <citation type="submission" date="2023-05" db="EMBL/GenBank/DDBJ databases">
        <title>B98-5 Cell Line De Novo Hybrid Assembly: An Optical Mapping Approach.</title>
        <authorList>
            <person name="Kananen K."/>
            <person name="Auerbach J.A."/>
            <person name="Kautto E."/>
            <person name="Blachly J.S."/>
        </authorList>
    </citation>
    <scope>NUCLEOTIDE SEQUENCE [LARGE SCALE GENOMIC DNA]</scope>
    <source>
        <strain evidence="2">B95-8</strain>
        <tissue evidence="2">Cell line</tissue>
    </source>
</reference>
<keyword evidence="3" id="KW-1185">Reference proteome</keyword>
<proteinExistence type="predicted"/>
<organism evidence="2 3">
    <name type="scientific">Saguinus oedipus</name>
    <name type="common">Cotton-top tamarin</name>
    <name type="synonym">Oedipomidas oedipus</name>
    <dbReference type="NCBI Taxonomy" id="9490"/>
    <lineage>
        <taxon>Eukaryota</taxon>
        <taxon>Metazoa</taxon>
        <taxon>Chordata</taxon>
        <taxon>Craniata</taxon>
        <taxon>Vertebrata</taxon>
        <taxon>Euteleostomi</taxon>
        <taxon>Mammalia</taxon>
        <taxon>Eutheria</taxon>
        <taxon>Euarchontoglires</taxon>
        <taxon>Primates</taxon>
        <taxon>Haplorrhini</taxon>
        <taxon>Platyrrhini</taxon>
        <taxon>Cebidae</taxon>
        <taxon>Callitrichinae</taxon>
        <taxon>Saguinus</taxon>
    </lineage>
</organism>
<dbReference type="EMBL" id="JASSZA010000010">
    <property type="protein sequence ID" value="KAK2099765.1"/>
    <property type="molecule type" value="Genomic_DNA"/>
</dbReference>
<name>A0ABQ9USK7_SAGOE</name>
<accession>A0ABQ9USK7</accession>